<organism evidence="1 2">
    <name type="scientific">Nocardia mangyaensis</name>
    <dbReference type="NCBI Taxonomy" id="2213200"/>
    <lineage>
        <taxon>Bacteria</taxon>
        <taxon>Bacillati</taxon>
        <taxon>Actinomycetota</taxon>
        <taxon>Actinomycetes</taxon>
        <taxon>Mycobacteriales</taxon>
        <taxon>Nocardiaceae</taxon>
        <taxon>Nocardia</taxon>
    </lineage>
</organism>
<sequence>MTATHHTTAEIAKLARVLDQPDPADLAFLAELPPAAIRAFRDQVNDLISRRDARRMQRIGAAAKLVPAPIAAKITEAAFGPVLAAAVAGSVDPARAVAIAGSLSPSFLADATVTLDPHRAAEVITHVPTSMAAAVARELIRRGDYLTMGRLAGSVPDSALRAALPHAADIDLLHVGYYLENTSAADRLLTLVADRIPGMLRATHTENQWPEAITLLDLLGPAERSRIGDIAADQDDEVIDGLLTAVDELDAWDTLLPVAAGMTPTALQHLTQRPLLHTPEALTTITDTALTHDLWSDLLPLAAHLTPTQSQCVAARVATESDDSLTALIEQAHTHNQWASLLPIVLAFDTPTRTRSLTLLNEAPDLEDLISTFTTTDPAFWTALSDIRTEIPQPLRELLAAQAARSGLPELSDQLSS</sequence>
<name>A0A1J0VPY2_9NOCA</name>
<dbReference type="KEGG" id="nsl:BOX37_08600"/>
<evidence type="ECO:0000313" key="2">
    <source>
        <dbReference type="Proteomes" id="UP000183810"/>
    </source>
</evidence>
<proteinExistence type="predicted"/>
<reference evidence="1" key="1">
    <citation type="submission" date="2016-11" db="EMBL/GenBank/DDBJ databases">
        <authorList>
            <person name="Jaros S."/>
            <person name="Januszkiewicz K."/>
            <person name="Wedrychowicz H."/>
        </authorList>
    </citation>
    <scope>NUCLEOTIDE SEQUENCE [LARGE SCALE GENOMIC DNA]</scope>
    <source>
        <strain evidence="1">Y48</strain>
    </source>
</reference>
<dbReference type="RefSeq" id="WP_071927204.1">
    <property type="nucleotide sequence ID" value="NZ_CP018082.1"/>
</dbReference>
<accession>A0A1J0VPY2</accession>
<evidence type="ECO:0000313" key="1">
    <source>
        <dbReference type="EMBL" id="APE34023.1"/>
    </source>
</evidence>
<dbReference type="EMBL" id="CP018082">
    <property type="protein sequence ID" value="APE34023.1"/>
    <property type="molecule type" value="Genomic_DNA"/>
</dbReference>
<gene>
    <name evidence="1" type="ORF">BOX37_08600</name>
</gene>
<dbReference type="Proteomes" id="UP000183810">
    <property type="component" value="Chromosome"/>
</dbReference>
<keyword evidence="2" id="KW-1185">Reference proteome</keyword>
<protein>
    <submittedName>
        <fullName evidence="1">Uncharacterized protein</fullName>
    </submittedName>
</protein>
<dbReference type="AlphaFoldDB" id="A0A1J0VPY2"/>
<dbReference type="OrthoDB" id="4529786at2"/>